<keyword evidence="1" id="KW-0812">Transmembrane</keyword>
<gene>
    <name evidence="2" type="ORF">BCR35DRAFT_351007</name>
</gene>
<keyword evidence="3" id="KW-1185">Reference proteome</keyword>
<keyword evidence="1" id="KW-0472">Membrane</keyword>
<name>A0A1Y2FWV1_9BASI</name>
<accession>A0A1Y2FWV1</accession>
<keyword evidence="1" id="KW-1133">Transmembrane helix</keyword>
<dbReference type="EMBL" id="MCGR01000010">
    <property type="protein sequence ID" value="ORY88500.1"/>
    <property type="molecule type" value="Genomic_DNA"/>
</dbReference>
<evidence type="ECO:0000313" key="3">
    <source>
        <dbReference type="Proteomes" id="UP000193467"/>
    </source>
</evidence>
<reference evidence="2 3" key="1">
    <citation type="submission" date="2016-07" db="EMBL/GenBank/DDBJ databases">
        <title>Pervasive Adenine N6-methylation of Active Genes in Fungi.</title>
        <authorList>
            <consortium name="DOE Joint Genome Institute"/>
            <person name="Mondo S.J."/>
            <person name="Dannebaum R.O."/>
            <person name="Kuo R.C."/>
            <person name="Labutti K."/>
            <person name="Haridas S."/>
            <person name="Kuo A."/>
            <person name="Salamov A."/>
            <person name="Ahrendt S.R."/>
            <person name="Lipzen A."/>
            <person name="Sullivan W."/>
            <person name="Andreopoulos W.B."/>
            <person name="Clum A."/>
            <person name="Lindquist E."/>
            <person name="Daum C."/>
            <person name="Ramamoorthy G.K."/>
            <person name="Gryganskyi A."/>
            <person name="Culley D."/>
            <person name="Magnuson J.K."/>
            <person name="James T.Y."/>
            <person name="O'Malley M.A."/>
            <person name="Stajich J.E."/>
            <person name="Spatafora J.W."/>
            <person name="Visel A."/>
            <person name="Grigoriev I.V."/>
        </authorList>
    </citation>
    <scope>NUCLEOTIDE SEQUENCE [LARGE SCALE GENOMIC DNA]</scope>
    <source>
        <strain evidence="2 3">62-1032</strain>
    </source>
</reference>
<evidence type="ECO:0000313" key="2">
    <source>
        <dbReference type="EMBL" id="ORY88500.1"/>
    </source>
</evidence>
<organism evidence="2 3">
    <name type="scientific">Leucosporidium creatinivorum</name>
    <dbReference type="NCBI Taxonomy" id="106004"/>
    <lineage>
        <taxon>Eukaryota</taxon>
        <taxon>Fungi</taxon>
        <taxon>Dikarya</taxon>
        <taxon>Basidiomycota</taxon>
        <taxon>Pucciniomycotina</taxon>
        <taxon>Microbotryomycetes</taxon>
        <taxon>Leucosporidiales</taxon>
        <taxon>Leucosporidium</taxon>
    </lineage>
</organism>
<proteinExistence type="predicted"/>
<protein>
    <submittedName>
        <fullName evidence="2">Uncharacterized protein</fullName>
    </submittedName>
</protein>
<dbReference type="OrthoDB" id="2524468at2759"/>
<dbReference type="InParanoid" id="A0A1Y2FWV1"/>
<dbReference type="Proteomes" id="UP000193467">
    <property type="component" value="Unassembled WGS sequence"/>
</dbReference>
<feature type="transmembrane region" description="Helical" evidence="1">
    <location>
        <begin position="60"/>
        <end position="81"/>
    </location>
</feature>
<dbReference type="AlphaFoldDB" id="A0A1Y2FWV1"/>
<evidence type="ECO:0000256" key="1">
    <source>
        <dbReference type="SAM" id="Phobius"/>
    </source>
</evidence>
<comment type="caution">
    <text evidence="2">The sequence shown here is derived from an EMBL/GenBank/DDBJ whole genome shotgun (WGS) entry which is preliminary data.</text>
</comment>
<sequence>MDRVRDLVSFKAFRHSPVALDEEDGKDAALDDYDMANGGTSSAWSPSRLLLRSPQDRRRAFRLLLPLTIALIVGLAVGLSLRHKQQSKQEWHKVVDTSLGSGCSDADLTKTAMNQSFWEVNIEDPHVIVRPKDWEQYKNCDSLASAFFTVRLLFSNNDIRLLDDPIQTRPGEYQFDLVAPLGVQTTATVQVEAVLELAWYPGGISGMPCPESACNYTSLLAEGIDWVGQPILNSYQALPTYQNTLTSLPSLTDDTPLCTNLDNLPGIFNNASALFTPIGLDGTPCRLLKPSIDVALPPAGQLRWWRFLGDSNMRFFFVWNYPKKLGATTCVKSIRKTHVLCWDDQTAWSWDWFFGDENATDTNVKLSKRLNESLHDFIYNRKDDPWDLRWSGDAGEAPTLPSQFANVTAPADRIYISFGSHASQLTTKGWREIMEAVSPTLAKYGDAVVVVLTSATAPARIPVKYVKDRVMRHNIQIKASNAVISSYAHQLGIRVLDIFTLTRTVGPGNMIDNVHYPSRVYDIWTWLYFTERFADV</sequence>